<evidence type="ECO:0000256" key="1">
    <source>
        <dbReference type="SAM" id="Phobius"/>
    </source>
</evidence>
<evidence type="ECO:0000313" key="2">
    <source>
        <dbReference type="EMBL" id="EES91822.1"/>
    </source>
</evidence>
<accession>A0A9P2LLS6</accession>
<keyword evidence="1" id="KW-1133">Transmembrane helix</keyword>
<protein>
    <submittedName>
        <fullName evidence="2">Uncharacterized protein</fullName>
    </submittedName>
</protein>
<organism evidence="2 3">
    <name type="scientific">Clostridium botulinum D str. 1873</name>
    <dbReference type="NCBI Taxonomy" id="592027"/>
    <lineage>
        <taxon>Bacteria</taxon>
        <taxon>Bacillati</taxon>
        <taxon>Bacillota</taxon>
        <taxon>Clostridia</taxon>
        <taxon>Eubacteriales</taxon>
        <taxon>Clostridiaceae</taxon>
        <taxon>Clostridium</taxon>
    </lineage>
</organism>
<keyword evidence="1" id="KW-0812">Transmembrane</keyword>
<evidence type="ECO:0000313" key="3">
    <source>
        <dbReference type="Proteomes" id="UP000006160"/>
    </source>
</evidence>
<dbReference type="RefSeq" id="WP_003376970.1">
    <property type="nucleotide sequence ID" value="NZ_ACSJ01000007.1"/>
</dbReference>
<dbReference type="GeneID" id="66319551"/>
<name>A0A9P2LLS6_CLOBO</name>
<dbReference type="Proteomes" id="UP000006160">
    <property type="component" value="Unassembled WGS sequence"/>
</dbReference>
<comment type="caution">
    <text evidence="2">The sequence shown here is derived from an EMBL/GenBank/DDBJ whole genome shotgun (WGS) entry which is preliminary data.</text>
</comment>
<reference evidence="2 3" key="1">
    <citation type="submission" date="2009-10" db="EMBL/GenBank/DDBJ databases">
        <authorList>
            <person name="Shrivastava S."/>
            <person name="Brinkac L.B."/>
            <person name="Brown J.L."/>
            <person name="Bruce D.B."/>
            <person name="Detter C."/>
            <person name="Green L.D."/>
            <person name="Munk C.A."/>
            <person name="Rogers Y.C."/>
            <person name="Tapia R."/>
            <person name="Saunders E.S."/>
            <person name="Sims D.R."/>
            <person name="Smith L.A."/>
            <person name="Smith T.J."/>
            <person name="Sutton G."/>
            <person name="Brettin T."/>
        </authorList>
    </citation>
    <scope>NUCLEOTIDE SEQUENCE [LARGE SCALE GENOMIC DNA]</scope>
    <source>
        <strain evidence="3">D str. 1873</strain>
    </source>
</reference>
<proteinExistence type="predicted"/>
<feature type="transmembrane region" description="Helical" evidence="1">
    <location>
        <begin position="32"/>
        <end position="52"/>
    </location>
</feature>
<dbReference type="EMBL" id="ACSJ01000007">
    <property type="protein sequence ID" value="EES91822.1"/>
    <property type="molecule type" value="Genomic_DNA"/>
</dbReference>
<sequence>MIFLVIIFYGLITSYGVLYLKDNNLKNEIPIYVFIMSISITISSLETLGIHVPDPMMYFSNFLEKIVNYLGKVL</sequence>
<keyword evidence="1" id="KW-0472">Membrane</keyword>
<gene>
    <name evidence="2" type="ORF">CLG_B0828</name>
</gene>
<dbReference type="AlphaFoldDB" id="A0A9P2LLS6"/>